<organism evidence="1 2">
    <name type="scientific">Cronartium quercuum f. sp. fusiforme G11</name>
    <dbReference type="NCBI Taxonomy" id="708437"/>
    <lineage>
        <taxon>Eukaryota</taxon>
        <taxon>Fungi</taxon>
        <taxon>Dikarya</taxon>
        <taxon>Basidiomycota</taxon>
        <taxon>Pucciniomycotina</taxon>
        <taxon>Pucciniomycetes</taxon>
        <taxon>Pucciniales</taxon>
        <taxon>Coleosporiaceae</taxon>
        <taxon>Cronartium</taxon>
    </lineage>
</organism>
<keyword evidence="2" id="KW-1185">Reference proteome</keyword>
<evidence type="ECO:0000313" key="2">
    <source>
        <dbReference type="Proteomes" id="UP000886653"/>
    </source>
</evidence>
<accession>A0A9P6TET0</accession>
<proteinExistence type="predicted"/>
<gene>
    <name evidence="1" type="ORF">CROQUDRAFT_88778</name>
</gene>
<comment type="caution">
    <text evidence="1">The sequence shown here is derived from an EMBL/GenBank/DDBJ whole genome shotgun (WGS) entry which is preliminary data.</text>
</comment>
<reference evidence="1" key="1">
    <citation type="submission" date="2013-11" db="EMBL/GenBank/DDBJ databases">
        <title>Genome sequence of the fusiform rust pathogen reveals effectors for host alternation and coevolution with pine.</title>
        <authorList>
            <consortium name="DOE Joint Genome Institute"/>
            <person name="Smith K."/>
            <person name="Pendleton A."/>
            <person name="Kubisiak T."/>
            <person name="Anderson C."/>
            <person name="Salamov A."/>
            <person name="Aerts A."/>
            <person name="Riley R."/>
            <person name="Clum A."/>
            <person name="Lindquist E."/>
            <person name="Ence D."/>
            <person name="Campbell M."/>
            <person name="Kronenberg Z."/>
            <person name="Feau N."/>
            <person name="Dhillon B."/>
            <person name="Hamelin R."/>
            <person name="Burleigh J."/>
            <person name="Smith J."/>
            <person name="Yandell M."/>
            <person name="Nelson C."/>
            <person name="Grigoriev I."/>
            <person name="Davis J."/>
        </authorList>
    </citation>
    <scope>NUCLEOTIDE SEQUENCE</scope>
    <source>
        <strain evidence="1">G11</strain>
    </source>
</reference>
<dbReference type="Proteomes" id="UP000886653">
    <property type="component" value="Unassembled WGS sequence"/>
</dbReference>
<evidence type="ECO:0000313" key="1">
    <source>
        <dbReference type="EMBL" id="KAG0149692.1"/>
    </source>
</evidence>
<dbReference type="EMBL" id="MU167225">
    <property type="protein sequence ID" value="KAG0149692.1"/>
    <property type="molecule type" value="Genomic_DNA"/>
</dbReference>
<protein>
    <submittedName>
        <fullName evidence="1">Uncharacterized protein</fullName>
    </submittedName>
</protein>
<name>A0A9P6TET0_9BASI</name>
<dbReference type="AlphaFoldDB" id="A0A9P6TET0"/>
<sequence length="165" mass="19121">MAWLWIPPQDTAIVLPNVVRIRTRLNRINVPSTQVGVARGRKREHRSEVVGAVDRSVFTHHSLLSTHEQIVDHPAHPRSGHHEPIVPYRIASWSAANQEILTITWLFKNPNPDQQDTSHRLSSIPSTFTDQGYIMKATIERKERIFKRQQRLRSRSQERVKTNDS</sequence>